<keyword evidence="1" id="KW-0812">Transmembrane</keyword>
<dbReference type="EMBL" id="NRQW01000057">
    <property type="protein sequence ID" value="PLZ93639.1"/>
    <property type="molecule type" value="Genomic_DNA"/>
</dbReference>
<evidence type="ECO:0000256" key="1">
    <source>
        <dbReference type="SAM" id="Phobius"/>
    </source>
</evidence>
<reference evidence="2 3" key="1">
    <citation type="submission" date="2017-08" db="EMBL/GenBank/DDBJ databases">
        <title>Genomes of Fischerella (Mastigocladus) sp. strains.</title>
        <authorList>
            <person name="Miller S.R."/>
        </authorList>
    </citation>
    <scope>NUCLEOTIDE SEQUENCE [LARGE SCALE GENOMIC DNA]</scope>
    <source>
        <strain evidence="2 3">CCMEE 5323</strain>
    </source>
</reference>
<comment type="caution">
    <text evidence="2">The sequence shown here is derived from an EMBL/GenBank/DDBJ whole genome shotgun (WGS) entry which is preliminary data.</text>
</comment>
<evidence type="ECO:0000313" key="2">
    <source>
        <dbReference type="EMBL" id="PLZ93639.1"/>
    </source>
</evidence>
<organism evidence="2 3">
    <name type="scientific">Fischerella muscicola CCMEE 5323</name>
    <dbReference type="NCBI Taxonomy" id="2019572"/>
    <lineage>
        <taxon>Bacteria</taxon>
        <taxon>Bacillati</taxon>
        <taxon>Cyanobacteriota</taxon>
        <taxon>Cyanophyceae</taxon>
        <taxon>Nostocales</taxon>
        <taxon>Hapalosiphonaceae</taxon>
        <taxon>Fischerella</taxon>
    </lineage>
</organism>
<feature type="transmembrane region" description="Helical" evidence="1">
    <location>
        <begin position="12"/>
        <end position="42"/>
    </location>
</feature>
<keyword evidence="1" id="KW-0472">Membrane</keyword>
<accession>A0A2N6K8E9</accession>
<keyword evidence="3" id="KW-1185">Reference proteome</keyword>
<evidence type="ECO:0000313" key="3">
    <source>
        <dbReference type="Proteomes" id="UP000235036"/>
    </source>
</evidence>
<keyword evidence="1" id="KW-1133">Transmembrane helix</keyword>
<sequence length="138" mass="15426">MLGISISGGVATVVSFVAAIGGPITLGIGLFAAIVSLGWSLFGESWERRLAKKIVSHFEDQQVLDKFLQGIDEYWQDTTKKFEQGANGIEGKFQEYIQHLREICSNDESSKDRIKNLLFLLREIKDFFAGIPWGEPTD</sequence>
<dbReference type="Proteomes" id="UP000235036">
    <property type="component" value="Unassembled WGS sequence"/>
</dbReference>
<name>A0A2N6K8E9_FISMU</name>
<dbReference type="AlphaFoldDB" id="A0A2N6K8E9"/>
<protein>
    <submittedName>
        <fullName evidence="2">Uncharacterized protein</fullName>
    </submittedName>
</protein>
<gene>
    <name evidence="2" type="ORF">CEN44_02705</name>
</gene>
<proteinExistence type="predicted"/>